<evidence type="ECO:0000313" key="1">
    <source>
        <dbReference type="EMBL" id="PON48466.1"/>
    </source>
</evidence>
<dbReference type="AlphaFoldDB" id="A0A2P5BI66"/>
<organism evidence="1 2">
    <name type="scientific">Parasponia andersonii</name>
    <name type="common">Sponia andersonii</name>
    <dbReference type="NCBI Taxonomy" id="3476"/>
    <lineage>
        <taxon>Eukaryota</taxon>
        <taxon>Viridiplantae</taxon>
        <taxon>Streptophyta</taxon>
        <taxon>Embryophyta</taxon>
        <taxon>Tracheophyta</taxon>
        <taxon>Spermatophyta</taxon>
        <taxon>Magnoliopsida</taxon>
        <taxon>eudicotyledons</taxon>
        <taxon>Gunneridae</taxon>
        <taxon>Pentapetalae</taxon>
        <taxon>rosids</taxon>
        <taxon>fabids</taxon>
        <taxon>Rosales</taxon>
        <taxon>Cannabaceae</taxon>
        <taxon>Parasponia</taxon>
    </lineage>
</organism>
<dbReference type="SUPFAM" id="SSF57850">
    <property type="entry name" value="RING/U-box"/>
    <property type="match status" value="1"/>
</dbReference>
<sequence>MTYYNSNHIFQEFCIYAWWNSRSCPHCLSPISLFNITESIIRSIQDPPIWDLDSDDTRRSTTLPSDRRTDHVATTPLMSDDDHHHIIAAASLVSWNYRICESDDTMLKYELKKFG</sequence>
<dbReference type="OrthoDB" id="10505593at2759"/>
<keyword evidence="2" id="KW-1185">Reference proteome</keyword>
<protein>
    <submittedName>
        <fullName evidence="1">Zinc finger, RING/FYVE/PHD-type</fullName>
    </submittedName>
</protein>
<evidence type="ECO:0000313" key="2">
    <source>
        <dbReference type="Proteomes" id="UP000237105"/>
    </source>
</evidence>
<proteinExistence type="predicted"/>
<accession>A0A2P5BI66</accession>
<dbReference type="EMBL" id="JXTB01000276">
    <property type="protein sequence ID" value="PON48466.1"/>
    <property type="molecule type" value="Genomic_DNA"/>
</dbReference>
<gene>
    <name evidence="1" type="ORF">PanWU01x14_236610</name>
</gene>
<dbReference type="Proteomes" id="UP000237105">
    <property type="component" value="Unassembled WGS sequence"/>
</dbReference>
<name>A0A2P5BI66_PARAD</name>
<reference evidence="2" key="1">
    <citation type="submission" date="2016-06" db="EMBL/GenBank/DDBJ databases">
        <title>Parallel loss of symbiosis genes in relatives of nitrogen-fixing non-legume Parasponia.</title>
        <authorList>
            <person name="Van Velzen R."/>
            <person name="Holmer R."/>
            <person name="Bu F."/>
            <person name="Rutten L."/>
            <person name="Van Zeijl A."/>
            <person name="Liu W."/>
            <person name="Santuari L."/>
            <person name="Cao Q."/>
            <person name="Sharma T."/>
            <person name="Shen D."/>
            <person name="Roswanjaya Y."/>
            <person name="Wardhani T."/>
            <person name="Kalhor M.S."/>
            <person name="Jansen J."/>
            <person name="Van den Hoogen J."/>
            <person name="Gungor B."/>
            <person name="Hartog M."/>
            <person name="Hontelez J."/>
            <person name="Verver J."/>
            <person name="Yang W.-C."/>
            <person name="Schijlen E."/>
            <person name="Repin R."/>
            <person name="Schilthuizen M."/>
            <person name="Schranz E."/>
            <person name="Heidstra R."/>
            <person name="Miyata K."/>
            <person name="Fedorova E."/>
            <person name="Kohlen W."/>
            <person name="Bisseling T."/>
            <person name="Smit S."/>
            <person name="Geurts R."/>
        </authorList>
    </citation>
    <scope>NUCLEOTIDE SEQUENCE [LARGE SCALE GENOMIC DNA]</scope>
    <source>
        <strain evidence="2">cv. WU1-14</strain>
    </source>
</reference>
<comment type="caution">
    <text evidence="1">The sequence shown here is derived from an EMBL/GenBank/DDBJ whole genome shotgun (WGS) entry which is preliminary data.</text>
</comment>